<comment type="caution">
    <text evidence="1">The sequence shown here is derived from an EMBL/GenBank/DDBJ whole genome shotgun (WGS) entry which is preliminary data.</text>
</comment>
<protein>
    <submittedName>
        <fullName evidence="1">Uncharacterized protein</fullName>
    </submittedName>
</protein>
<reference evidence="1 2" key="1">
    <citation type="submission" date="2019-12" db="EMBL/GenBank/DDBJ databases">
        <authorList>
            <person name="Yuan C.-G."/>
        </authorList>
    </citation>
    <scope>NUCLEOTIDE SEQUENCE [LARGE SCALE GENOMIC DNA]</scope>
    <source>
        <strain evidence="1 2">KCTC 23863</strain>
    </source>
</reference>
<evidence type="ECO:0000313" key="1">
    <source>
        <dbReference type="EMBL" id="MXQ14719.1"/>
    </source>
</evidence>
<dbReference type="OrthoDB" id="7950596at2"/>
<evidence type="ECO:0000313" key="2">
    <source>
        <dbReference type="Proteomes" id="UP000436483"/>
    </source>
</evidence>
<proteinExistence type="predicted"/>
<name>A0A7X3SS32_9HYPH</name>
<dbReference type="AlphaFoldDB" id="A0A7X3SS32"/>
<dbReference type="RefSeq" id="WP_160888434.1">
    <property type="nucleotide sequence ID" value="NZ_WURB01000044.1"/>
</dbReference>
<accession>A0A7X3SS32</accession>
<dbReference type="Proteomes" id="UP000436483">
    <property type="component" value="Unassembled WGS sequence"/>
</dbReference>
<keyword evidence="2" id="KW-1185">Reference proteome</keyword>
<gene>
    <name evidence="1" type="ORF">GR328_25380</name>
</gene>
<sequence>MHHIHLAEGLRLRFPARSIDFDQGVEVGMLAAFMSQDIAQFSRRISKANLGQVRAVAEQFGYRLIEGASVEDCVELTFYSRAVRPRLRVVQSGA</sequence>
<reference evidence="1 2" key="2">
    <citation type="submission" date="2020-01" db="EMBL/GenBank/DDBJ databases">
        <title>Microvirga sp. nov., an arsenate reduction bacterium isolated from Tibet hotspring sediments.</title>
        <authorList>
            <person name="Xian W.-D."/>
            <person name="Li W.-J."/>
        </authorList>
    </citation>
    <scope>NUCLEOTIDE SEQUENCE [LARGE SCALE GENOMIC DNA]</scope>
    <source>
        <strain evidence="1 2">KCTC 23863</strain>
    </source>
</reference>
<dbReference type="EMBL" id="WURB01000044">
    <property type="protein sequence ID" value="MXQ14719.1"/>
    <property type="molecule type" value="Genomic_DNA"/>
</dbReference>
<organism evidence="1 2">
    <name type="scientific">Microvirga makkahensis</name>
    <dbReference type="NCBI Taxonomy" id="1128670"/>
    <lineage>
        <taxon>Bacteria</taxon>
        <taxon>Pseudomonadati</taxon>
        <taxon>Pseudomonadota</taxon>
        <taxon>Alphaproteobacteria</taxon>
        <taxon>Hyphomicrobiales</taxon>
        <taxon>Methylobacteriaceae</taxon>
        <taxon>Microvirga</taxon>
    </lineage>
</organism>